<dbReference type="HOGENOM" id="CLU_3345818_0_0_6"/>
<dbReference type="PATRIC" id="fig|754476.3.peg.924"/>
<gene>
    <name evidence="1" type="ordered locus">Q7A_937</name>
</gene>
<accession>I1XHB0</accession>
<protein>
    <submittedName>
        <fullName evidence="1">Uncharacterized protein</fullName>
    </submittedName>
</protein>
<proteinExistence type="predicted"/>
<keyword evidence="2" id="KW-1185">Reference proteome</keyword>
<evidence type="ECO:0000313" key="2">
    <source>
        <dbReference type="Proteomes" id="UP000009144"/>
    </source>
</evidence>
<organism evidence="1 2">
    <name type="scientific">Methylophaga nitratireducenticrescens</name>
    <dbReference type="NCBI Taxonomy" id="754476"/>
    <lineage>
        <taxon>Bacteria</taxon>
        <taxon>Pseudomonadati</taxon>
        <taxon>Pseudomonadota</taxon>
        <taxon>Gammaproteobacteria</taxon>
        <taxon>Thiotrichales</taxon>
        <taxon>Piscirickettsiaceae</taxon>
        <taxon>Methylophaga</taxon>
    </lineage>
</organism>
<name>I1XHB0_METNJ</name>
<sequence>MEEMYGAVIALSFNPKINLSHFACLLSHYSQENNERQ</sequence>
<dbReference type="EMBL" id="CP003390">
    <property type="protein sequence ID" value="AFI83779.1"/>
    <property type="molecule type" value="Genomic_DNA"/>
</dbReference>
<reference evidence="1 2" key="1">
    <citation type="journal article" date="2012" name="J. Bacteriol.">
        <title>Complete genome sequences of Methylophaga sp. strain JAM1 and Methylophaga sp. strain JAM7.</title>
        <authorList>
            <person name="Villeneuve C."/>
            <person name="Martineau C."/>
            <person name="Mauffrey F."/>
            <person name="Villemur R."/>
        </authorList>
    </citation>
    <scope>NUCLEOTIDE SEQUENCE [LARGE SCALE GENOMIC DNA]</scope>
    <source>
        <strain evidence="1 2">JAM1</strain>
    </source>
</reference>
<evidence type="ECO:0000313" key="1">
    <source>
        <dbReference type="EMBL" id="AFI83779.1"/>
    </source>
</evidence>
<reference evidence="1 2" key="2">
    <citation type="journal article" date="2013" name="Int. J. Syst. Evol. Microbiol.">
        <title>Methylophaga nitratireducenticrescens sp. nov. and Methylophaga frappieri sp. nov., isolated from the biofilm of the methanol-fed denitrification system treating the seawater at the Montreal Biodome.</title>
        <authorList>
            <person name="Villeneuve C."/>
            <person name="Martineau C."/>
            <person name="Mauffrey F."/>
            <person name="Villemur R."/>
        </authorList>
    </citation>
    <scope>NUCLEOTIDE SEQUENCE [LARGE SCALE GENOMIC DNA]</scope>
    <source>
        <strain evidence="1 2">JAM1</strain>
    </source>
</reference>
<dbReference type="AlphaFoldDB" id="I1XHB0"/>
<dbReference type="Proteomes" id="UP000009144">
    <property type="component" value="Chromosome"/>
</dbReference>